<dbReference type="OrthoDB" id="8900573at2"/>
<name>E5Y932_BILW3</name>
<reference evidence="1 2" key="1">
    <citation type="submission" date="2010-10" db="EMBL/GenBank/DDBJ databases">
        <authorList>
            <consortium name="The Broad Institute Genome Sequencing Platform"/>
            <person name="Ward D."/>
            <person name="Earl A."/>
            <person name="Feldgarden M."/>
            <person name="Young S.K."/>
            <person name="Gargeya S."/>
            <person name="Zeng Q."/>
            <person name="Alvarado L."/>
            <person name="Berlin A."/>
            <person name="Bochicchio J."/>
            <person name="Chapman S.B."/>
            <person name="Chen Z."/>
            <person name="Freedman E."/>
            <person name="Gellesch M."/>
            <person name="Goldberg J."/>
            <person name="Griggs A."/>
            <person name="Gujja S."/>
            <person name="Heilman E."/>
            <person name="Heiman D."/>
            <person name="Howarth C."/>
            <person name="Mehta T."/>
            <person name="Neiman D."/>
            <person name="Pearson M."/>
            <person name="Roberts A."/>
            <person name="Saif S."/>
            <person name="Shea T."/>
            <person name="Shenoy N."/>
            <person name="Sisk P."/>
            <person name="Stolte C."/>
            <person name="Sykes S."/>
            <person name="White J."/>
            <person name="Yandava C."/>
            <person name="Allen-Vercoe E."/>
            <person name="Sibley C."/>
            <person name="Ambrose C.E."/>
            <person name="Strauss J."/>
            <person name="Daigneault M."/>
            <person name="Haas B."/>
            <person name="Nusbaum C."/>
            <person name="Birren B."/>
        </authorList>
    </citation>
    <scope>NUCLEOTIDE SEQUENCE [LARGE SCALE GENOMIC DNA]</scope>
    <source>
        <strain evidence="1 2">3_1_6</strain>
    </source>
</reference>
<protein>
    <recommendedName>
        <fullName evidence="3">DUF3150 domain-containing protein</fullName>
    </recommendedName>
</protein>
<evidence type="ECO:0000313" key="2">
    <source>
        <dbReference type="Proteomes" id="UP000006034"/>
    </source>
</evidence>
<comment type="caution">
    <text evidence="1">The sequence shown here is derived from an EMBL/GenBank/DDBJ whole genome shotgun (WGS) entry which is preliminary data.</text>
</comment>
<dbReference type="InterPro" id="IPR021496">
    <property type="entry name" value="DUF3150"/>
</dbReference>
<evidence type="ECO:0008006" key="3">
    <source>
        <dbReference type="Google" id="ProtNLM"/>
    </source>
</evidence>
<reference evidence="1 2" key="2">
    <citation type="submission" date="2013-04" db="EMBL/GenBank/DDBJ databases">
        <title>The Genome Sequence of Bilophila wadsworthia 3_1_6.</title>
        <authorList>
            <consortium name="The Broad Institute Genomics Platform"/>
            <person name="Earl A."/>
            <person name="Ward D."/>
            <person name="Feldgarden M."/>
            <person name="Gevers D."/>
            <person name="Sibley C."/>
            <person name="Strauss J."/>
            <person name="Allen-Vercoe E."/>
            <person name="Walker B."/>
            <person name="Young S."/>
            <person name="Zeng Q."/>
            <person name="Gargeya S."/>
            <person name="Fitzgerald M."/>
            <person name="Haas B."/>
            <person name="Abouelleil A."/>
            <person name="Allen A.W."/>
            <person name="Alvarado L."/>
            <person name="Arachchi H.M."/>
            <person name="Berlin A.M."/>
            <person name="Chapman S.B."/>
            <person name="Gainer-Dewar J."/>
            <person name="Goldberg J."/>
            <person name="Griggs A."/>
            <person name="Gujja S."/>
            <person name="Hansen M."/>
            <person name="Howarth C."/>
            <person name="Imamovic A."/>
            <person name="Ireland A."/>
            <person name="Larimer J."/>
            <person name="McCowan C."/>
            <person name="Murphy C."/>
            <person name="Pearson M."/>
            <person name="Poon T.W."/>
            <person name="Priest M."/>
            <person name="Roberts A."/>
            <person name="Saif S."/>
            <person name="Shea T."/>
            <person name="Sisk P."/>
            <person name="Sykes S."/>
            <person name="Wortman J."/>
            <person name="Nusbaum C."/>
            <person name="Birren B."/>
        </authorList>
    </citation>
    <scope>NUCLEOTIDE SEQUENCE [LARGE SCALE GENOMIC DNA]</scope>
    <source>
        <strain evidence="1 2">3_1_6</strain>
    </source>
</reference>
<evidence type="ECO:0000313" key="1">
    <source>
        <dbReference type="EMBL" id="EFV43509.1"/>
    </source>
</evidence>
<organism evidence="1 2">
    <name type="scientific">Bilophila wadsworthia (strain 3_1_6)</name>
    <dbReference type="NCBI Taxonomy" id="563192"/>
    <lineage>
        <taxon>Bacteria</taxon>
        <taxon>Pseudomonadati</taxon>
        <taxon>Thermodesulfobacteriota</taxon>
        <taxon>Desulfovibrionia</taxon>
        <taxon>Desulfovibrionales</taxon>
        <taxon>Desulfovibrionaceae</taxon>
        <taxon>Bilophila</taxon>
    </lineage>
</organism>
<sequence>MSTIIRSDIRILDSLLALNLNISVWSARKKMCLEDFGGAELPPEDLASLGSKRIADPDSLKIFTTLKARAFNYLDRHGIRFMSGWAIPEDKAGDIIDELIQIRETFLHEKETFLADYDQSIENWINRHCKWGNIIRESTVGLDYVRSRLSFSWQLYKVSPLTDHDNPNAVCESGLNEEVEGLAGTLFNEIANSATEIWQKVYAGKDTVTHKALSPLKTLHQKLCGLTFVEPHVAPVASLIQTAINSIPAKGNITGKDILLLQGVVSMLRDPSSMLQHSQRLIEGHSPQDVMSALLANDVFAVCQSPDIPAEISLPPVHQRQSANIPNIGLW</sequence>
<proteinExistence type="predicted"/>
<dbReference type="eggNOG" id="COG1737">
    <property type="taxonomic scope" value="Bacteria"/>
</dbReference>
<accession>E5Y932</accession>
<dbReference type="Proteomes" id="UP000006034">
    <property type="component" value="Unassembled WGS sequence"/>
</dbReference>
<gene>
    <name evidence="1" type="ORF">HMPREF0179_02700</name>
</gene>
<dbReference type="GeneID" id="78084906"/>
<dbReference type="EMBL" id="ADCP02000001">
    <property type="protein sequence ID" value="EFV43509.1"/>
    <property type="molecule type" value="Genomic_DNA"/>
</dbReference>
<dbReference type="Pfam" id="PF11348">
    <property type="entry name" value="DUF3150"/>
    <property type="match status" value="1"/>
</dbReference>
<dbReference type="STRING" id="563192.HMPREF0179_02700"/>
<dbReference type="AlphaFoldDB" id="E5Y932"/>
<keyword evidence="2" id="KW-1185">Reference proteome</keyword>
<dbReference type="RefSeq" id="WP_005028737.1">
    <property type="nucleotide sequence ID" value="NZ_KE150238.1"/>
</dbReference>
<dbReference type="HOGENOM" id="CLU_053103_0_0_7"/>